<evidence type="ECO:0000313" key="2">
    <source>
        <dbReference type="Proteomes" id="UP000006578"/>
    </source>
</evidence>
<proteinExistence type="predicted"/>
<dbReference type="EMBL" id="CP000356">
    <property type="protein sequence ID" value="ABF54802.1"/>
    <property type="molecule type" value="Genomic_DNA"/>
</dbReference>
<dbReference type="Proteomes" id="UP000006578">
    <property type="component" value="Chromosome"/>
</dbReference>
<dbReference type="RefSeq" id="WP_011543364.1">
    <property type="nucleotide sequence ID" value="NC_008048.1"/>
</dbReference>
<dbReference type="AlphaFoldDB" id="Q1GNH0"/>
<dbReference type="HOGENOM" id="CLU_1155495_0_0_5"/>
<organism evidence="1 2">
    <name type="scientific">Sphingopyxis alaskensis (strain DSM 13593 / LMG 18877 / RB2256)</name>
    <name type="common">Sphingomonas alaskensis</name>
    <dbReference type="NCBI Taxonomy" id="317655"/>
    <lineage>
        <taxon>Bacteria</taxon>
        <taxon>Pseudomonadati</taxon>
        <taxon>Pseudomonadota</taxon>
        <taxon>Alphaproteobacteria</taxon>
        <taxon>Sphingomonadales</taxon>
        <taxon>Sphingomonadaceae</taxon>
        <taxon>Sphingopyxis</taxon>
    </lineage>
</organism>
<reference evidence="1 2" key="1">
    <citation type="journal article" date="2009" name="Proc. Natl. Acad. Sci. U.S.A.">
        <title>The genomic basis of trophic strategy in marine bacteria.</title>
        <authorList>
            <person name="Lauro F.M."/>
            <person name="McDougald D."/>
            <person name="Thomas T."/>
            <person name="Williams T.J."/>
            <person name="Egan S."/>
            <person name="Rice S."/>
            <person name="DeMaere M.Z."/>
            <person name="Ting L."/>
            <person name="Ertan H."/>
            <person name="Johnson J."/>
            <person name="Ferriera S."/>
            <person name="Lapidus A."/>
            <person name="Anderson I."/>
            <person name="Kyrpides N."/>
            <person name="Munk A.C."/>
            <person name="Detter C."/>
            <person name="Han C.S."/>
            <person name="Brown M.V."/>
            <person name="Robb F.T."/>
            <person name="Kjelleberg S."/>
            <person name="Cavicchioli R."/>
        </authorList>
    </citation>
    <scope>NUCLEOTIDE SEQUENCE [LARGE SCALE GENOMIC DNA]</scope>
    <source>
        <strain evidence="2">DSM 13593 / LMG 18877 / RB2256</strain>
    </source>
</reference>
<sequence length="224" mass="24320">MRRLLLSTIAISLLAGCAGPRDEFRNRPLAANPSAFVAAEIAFARLAQEKGQWTAFRETAHPDAAMFVPELVRARDWLKAQADPAEAVKWQPHAVYVSCDGNAAATTGAWQKGAAHGYFTTVWLRDPMKGDMRWVLDHGDALATPRPAPDFIASKQATCGSRPAVPIEAGAEGEDMAVGLSPDQTLSWTSTVRADKSRRVTIRLWDGKDMATVIDDRVAAPKQP</sequence>
<evidence type="ECO:0000313" key="1">
    <source>
        <dbReference type="EMBL" id="ABF54802.1"/>
    </source>
</evidence>
<dbReference type="KEGG" id="sal:Sala_3098"/>
<dbReference type="OrthoDB" id="7201546at2"/>
<gene>
    <name evidence="1" type="ordered locus">Sala_3098</name>
</gene>
<protein>
    <recommendedName>
        <fullName evidence="3">Lipoprotein</fullName>
    </recommendedName>
</protein>
<keyword evidence="2" id="KW-1185">Reference proteome</keyword>
<dbReference type="STRING" id="317655.Sala_3098"/>
<dbReference type="eggNOG" id="ENOG5031DD2">
    <property type="taxonomic scope" value="Bacteria"/>
</dbReference>
<dbReference type="PROSITE" id="PS51257">
    <property type="entry name" value="PROKAR_LIPOPROTEIN"/>
    <property type="match status" value="1"/>
</dbReference>
<name>Q1GNH0_SPHAL</name>
<evidence type="ECO:0008006" key="3">
    <source>
        <dbReference type="Google" id="ProtNLM"/>
    </source>
</evidence>
<accession>Q1GNH0</accession>